<feature type="domain" description="Glycosyltransferase 2-like" evidence="3">
    <location>
        <begin position="5"/>
        <end position="104"/>
    </location>
</feature>
<feature type="transmembrane region" description="Helical" evidence="2">
    <location>
        <begin position="533"/>
        <end position="555"/>
    </location>
</feature>
<keyword evidence="4" id="KW-0808">Transferase</keyword>
<dbReference type="AlphaFoldDB" id="A0A2H1E9P0"/>
<dbReference type="InterPro" id="IPR001173">
    <property type="entry name" value="Glyco_trans_2-like"/>
</dbReference>
<keyword evidence="2" id="KW-0812">Transmembrane</keyword>
<accession>A0A2H1E9P0</accession>
<sequence>MKKITIIIPTLNEESNIQRALDSVAFADEIIVIDSFSSDRTVEIVKNSKAVLLQRKFDDFSSQKNYAIAKASNEWILLLDADEEVTQQLQDEILKTLEQVKDEVGYYIYRKLFFRKKNIRFSGFQRSKVIRLFRKDTCTYKGKVHETIVTDGIIGQLTHRLNHYSYKSYTQYRAKLDHYAKLQAEELFAKGSHLTFFHLLFKPIVRFLLQYIFKLGFLDGISGFVISYLHGYGVFMRYLELLKLKYASNILKEDAYASIKRIYNEKEKQEVDVSIIIVNYKSWKHLRNCLPPLEQINTADFSLEVIVVDNYSDDGKLAVFSKEFTRTKFIENSGNNGFANGCNVGAKNSNGKYLLFLNPDAIASKEAISKMLITSKKHPNYGIVSCSQVNSQGKPEDAIRIFPNLFTLFGVSRAVYRRISKGYKHIVNSKESIIFPNWVSGSTIFISRDWLDRIGGWNEDYWMYYEDVDLSKKVTDLKGKVALLKNAQIIHNHGGASRINVKTAALTKSEVLISKHIYVNTHFSGLTKYISQFLLVTENLVGKLVLGGLGFILFFIPKLSVQWFILVNMVSYYLLAIQKRTWLSKRSINFKK</sequence>
<evidence type="ECO:0000313" key="5">
    <source>
        <dbReference type="Proteomes" id="UP000231564"/>
    </source>
</evidence>
<proteinExistence type="inferred from homology"/>
<evidence type="ECO:0000256" key="1">
    <source>
        <dbReference type="ARBA" id="ARBA00038494"/>
    </source>
</evidence>
<feature type="transmembrane region" description="Helical" evidence="2">
    <location>
        <begin position="561"/>
        <end position="577"/>
    </location>
</feature>
<dbReference type="PANTHER" id="PTHR43630">
    <property type="entry name" value="POLY-BETA-1,6-N-ACETYL-D-GLUCOSAMINE SYNTHASE"/>
    <property type="match status" value="1"/>
</dbReference>
<dbReference type="RefSeq" id="WP_157926225.1">
    <property type="nucleotide sequence ID" value="NZ_CP138495.1"/>
</dbReference>
<dbReference type="Gene3D" id="3.90.550.10">
    <property type="entry name" value="Spore Coat Polysaccharide Biosynthesis Protein SpsA, Chain A"/>
    <property type="match status" value="2"/>
</dbReference>
<comment type="similarity">
    <text evidence="1">Belongs to the glycosyltransferase 2 family. WaaE/KdtX subfamily.</text>
</comment>
<protein>
    <submittedName>
        <fullName evidence="4">Bimodular glycosyltransferase, family GT2</fullName>
    </submittedName>
</protein>
<dbReference type="SUPFAM" id="SSF53448">
    <property type="entry name" value="Nucleotide-diphospho-sugar transferases"/>
    <property type="match status" value="2"/>
</dbReference>
<gene>
    <name evidence="4" type="ORF">MARIT_1552</name>
</gene>
<dbReference type="STRING" id="1349785.GCA_000509405_01891"/>
<dbReference type="GeneID" id="47724646"/>
<name>A0A2H1E9P0_9FLAO</name>
<dbReference type="Proteomes" id="UP000231564">
    <property type="component" value="Chromosome MARIT"/>
</dbReference>
<evidence type="ECO:0000256" key="2">
    <source>
        <dbReference type="SAM" id="Phobius"/>
    </source>
</evidence>
<keyword evidence="5" id="KW-1185">Reference proteome</keyword>
<dbReference type="KEGG" id="tmar:MARIT_1552"/>
<keyword evidence="2" id="KW-0472">Membrane</keyword>
<dbReference type="OrthoDB" id="9815923at2"/>
<reference evidence="4 5" key="1">
    <citation type="submission" date="2016-11" db="EMBL/GenBank/DDBJ databases">
        <authorList>
            <person name="Jaros S."/>
            <person name="Januszkiewicz K."/>
            <person name="Wedrychowicz H."/>
        </authorList>
    </citation>
    <scope>NUCLEOTIDE SEQUENCE [LARGE SCALE GENOMIC DNA]</scope>
    <source>
        <strain evidence="4">NCIMB 2154T</strain>
    </source>
</reference>
<evidence type="ECO:0000259" key="3">
    <source>
        <dbReference type="Pfam" id="PF00535"/>
    </source>
</evidence>
<feature type="domain" description="Glycosyltransferase 2-like" evidence="3">
    <location>
        <begin position="274"/>
        <end position="401"/>
    </location>
</feature>
<evidence type="ECO:0000313" key="4">
    <source>
        <dbReference type="EMBL" id="SFZ82359.1"/>
    </source>
</evidence>
<dbReference type="EMBL" id="LT634361">
    <property type="protein sequence ID" value="SFZ82359.1"/>
    <property type="molecule type" value="Genomic_DNA"/>
</dbReference>
<dbReference type="Pfam" id="PF00535">
    <property type="entry name" value="Glycos_transf_2"/>
    <property type="match status" value="2"/>
</dbReference>
<keyword evidence="2" id="KW-1133">Transmembrane helix</keyword>
<dbReference type="InterPro" id="IPR029044">
    <property type="entry name" value="Nucleotide-diphossugar_trans"/>
</dbReference>
<dbReference type="GO" id="GO:0016757">
    <property type="term" value="F:glycosyltransferase activity"/>
    <property type="evidence" value="ECO:0007669"/>
    <property type="project" value="UniProtKB-KW"/>
</dbReference>
<feature type="transmembrane region" description="Helical" evidence="2">
    <location>
        <begin position="211"/>
        <end position="235"/>
    </location>
</feature>
<organism evidence="4 5">
    <name type="scientific">Tenacibaculum maritimum NCIMB 2154</name>
    <dbReference type="NCBI Taxonomy" id="1349785"/>
    <lineage>
        <taxon>Bacteria</taxon>
        <taxon>Pseudomonadati</taxon>
        <taxon>Bacteroidota</taxon>
        <taxon>Flavobacteriia</taxon>
        <taxon>Flavobacteriales</taxon>
        <taxon>Flavobacteriaceae</taxon>
        <taxon>Tenacibaculum</taxon>
    </lineage>
</organism>
<dbReference type="CDD" id="cd04186">
    <property type="entry name" value="GT_2_like_c"/>
    <property type="match status" value="1"/>
</dbReference>
<dbReference type="PANTHER" id="PTHR43630:SF2">
    <property type="entry name" value="GLYCOSYLTRANSFERASE"/>
    <property type="match status" value="1"/>
</dbReference>
<dbReference type="CDD" id="cd02511">
    <property type="entry name" value="Beta4Glucosyltransferase"/>
    <property type="match status" value="1"/>
</dbReference>